<name>W2TYW7_NECAM</name>
<protein>
    <submittedName>
        <fullName evidence="1">Uncharacterized protein</fullName>
    </submittedName>
</protein>
<dbReference type="Proteomes" id="UP000053676">
    <property type="component" value="Unassembled WGS sequence"/>
</dbReference>
<dbReference type="KEGG" id="nai:NECAME_01215"/>
<dbReference type="OrthoDB" id="5856263at2759"/>
<accession>W2TYW7</accession>
<gene>
    <name evidence="1" type="ORF">NECAME_01215</name>
</gene>
<reference evidence="2" key="1">
    <citation type="journal article" date="2014" name="Nat. Genet.">
        <title>Genome of the human hookworm Necator americanus.</title>
        <authorList>
            <person name="Tang Y.T."/>
            <person name="Gao X."/>
            <person name="Rosa B.A."/>
            <person name="Abubucker S."/>
            <person name="Hallsworth-Pepin K."/>
            <person name="Martin J."/>
            <person name="Tyagi R."/>
            <person name="Heizer E."/>
            <person name="Zhang X."/>
            <person name="Bhonagiri-Palsikar V."/>
            <person name="Minx P."/>
            <person name="Warren W.C."/>
            <person name="Wang Q."/>
            <person name="Zhan B."/>
            <person name="Hotez P.J."/>
            <person name="Sternberg P.W."/>
            <person name="Dougall A."/>
            <person name="Gaze S.T."/>
            <person name="Mulvenna J."/>
            <person name="Sotillo J."/>
            <person name="Ranganathan S."/>
            <person name="Rabelo E.M."/>
            <person name="Wilson R.K."/>
            <person name="Felgner P.L."/>
            <person name="Bethony J."/>
            <person name="Hawdon J.M."/>
            <person name="Gasser R.B."/>
            <person name="Loukas A."/>
            <person name="Mitreva M."/>
        </authorList>
    </citation>
    <scope>NUCLEOTIDE SEQUENCE [LARGE SCALE GENOMIC DNA]</scope>
</reference>
<proteinExistence type="predicted"/>
<evidence type="ECO:0000313" key="2">
    <source>
        <dbReference type="Proteomes" id="UP000053676"/>
    </source>
</evidence>
<keyword evidence="2" id="KW-1185">Reference proteome</keyword>
<sequence length="135" mass="15719">TFSFSAVGCEEHRKIDANEPLILTVSPKLWNLLETKANIISDTIKSITFPEFSGKAWIKRTVKVIPDRTRIHLKRTKVQELLKQICEPIANIYSEGLVKVSYLRWQSRAFLIAEVWRFFPGHEQWCSSQRGQNIF</sequence>
<dbReference type="AlphaFoldDB" id="W2TYW7"/>
<organism evidence="1 2">
    <name type="scientific">Necator americanus</name>
    <name type="common">Human hookworm</name>
    <dbReference type="NCBI Taxonomy" id="51031"/>
    <lineage>
        <taxon>Eukaryota</taxon>
        <taxon>Metazoa</taxon>
        <taxon>Ecdysozoa</taxon>
        <taxon>Nematoda</taxon>
        <taxon>Chromadorea</taxon>
        <taxon>Rhabditida</taxon>
        <taxon>Rhabditina</taxon>
        <taxon>Rhabditomorpha</taxon>
        <taxon>Strongyloidea</taxon>
        <taxon>Ancylostomatidae</taxon>
        <taxon>Bunostominae</taxon>
        <taxon>Necator</taxon>
    </lineage>
</organism>
<feature type="non-terminal residue" evidence="1">
    <location>
        <position position="1"/>
    </location>
</feature>
<dbReference type="EMBL" id="KI657456">
    <property type="protein sequence ID" value="ETN87058.1"/>
    <property type="molecule type" value="Genomic_DNA"/>
</dbReference>
<evidence type="ECO:0000313" key="1">
    <source>
        <dbReference type="EMBL" id="ETN87058.1"/>
    </source>
</evidence>